<keyword evidence="1" id="KW-0812">Transmembrane</keyword>
<evidence type="ECO:0000313" key="3">
    <source>
        <dbReference type="Proteomes" id="UP001156905"/>
    </source>
</evidence>
<gene>
    <name evidence="2" type="ORF">GCM10007857_74580</name>
</gene>
<keyword evidence="3" id="KW-1185">Reference proteome</keyword>
<keyword evidence="1" id="KW-0472">Membrane</keyword>
<name>A0ABQ6BEZ1_9BRAD</name>
<protein>
    <submittedName>
        <fullName evidence="2">Uncharacterized protein</fullName>
    </submittedName>
</protein>
<keyword evidence="1" id="KW-1133">Transmembrane helix</keyword>
<proteinExistence type="predicted"/>
<feature type="transmembrane region" description="Helical" evidence="1">
    <location>
        <begin position="39"/>
        <end position="59"/>
    </location>
</feature>
<dbReference type="EMBL" id="BSOW01000037">
    <property type="protein sequence ID" value="GLR90743.1"/>
    <property type="molecule type" value="Genomic_DNA"/>
</dbReference>
<reference evidence="3" key="1">
    <citation type="journal article" date="2019" name="Int. J. Syst. Evol. Microbiol.">
        <title>The Global Catalogue of Microorganisms (GCM) 10K type strain sequencing project: providing services to taxonomists for standard genome sequencing and annotation.</title>
        <authorList>
            <consortium name="The Broad Institute Genomics Platform"/>
            <consortium name="The Broad Institute Genome Sequencing Center for Infectious Disease"/>
            <person name="Wu L."/>
            <person name="Ma J."/>
        </authorList>
    </citation>
    <scope>NUCLEOTIDE SEQUENCE [LARGE SCALE GENOMIC DNA]</scope>
    <source>
        <strain evidence="3">NBRC 102520</strain>
    </source>
</reference>
<dbReference type="Proteomes" id="UP001156905">
    <property type="component" value="Unassembled WGS sequence"/>
</dbReference>
<evidence type="ECO:0000256" key="1">
    <source>
        <dbReference type="SAM" id="Phobius"/>
    </source>
</evidence>
<accession>A0ABQ6BEZ1</accession>
<sequence>MEKMPSVVFKIAAVAAGLSIMATTLVLPRPGLKGLAKGMAAAISLTLAAAFLIATVRSFGP</sequence>
<feature type="transmembrane region" description="Helical" evidence="1">
    <location>
        <begin position="7"/>
        <end position="27"/>
    </location>
</feature>
<organism evidence="2 3">
    <name type="scientific">Bradyrhizobium iriomotense</name>
    <dbReference type="NCBI Taxonomy" id="441950"/>
    <lineage>
        <taxon>Bacteria</taxon>
        <taxon>Pseudomonadati</taxon>
        <taxon>Pseudomonadota</taxon>
        <taxon>Alphaproteobacteria</taxon>
        <taxon>Hyphomicrobiales</taxon>
        <taxon>Nitrobacteraceae</taxon>
        <taxon>Bradyrhizobium</taxon>
    </lineage>
</organism>
<evidence type="ECO:0000313" key="2">
    <source>
        <dbReference type="EMBL" id="GLR90743.1"/>
    </source>
</evidence>
<comment type="caution">
    <text evidence="2">The sequence shown here is derived from an EMBL/GenBank/DDBJ whole genome shotgun (WGS) entry which is preliminary data.</text>
</comment>